<keyword evidence="3" id="KW-1185">Reference proteome</keyword>
<comment type="caution">
    <text evidence="2">The sequence shown here is derived from an EMBL/GenBank/DDBJ whole genome shotgun (WGS) entry which is preliminary data.</text>
</comment>
<dbReference type="Proteomes" id="UP000244722">
    <property type="component" value="Unassembled WGS sequence"/>
</dbReference>
<feature type="compositionally biased region" description="Basic and acidic residues" evidence="1">
    <location>
        <begin position="64"/>
        <end position="85"/>
    </location>
</feature>
<gene>
    <name evidence="2" type="ORF">B9Z19DRAFT_1067602</name>
</gene>
<name>A0A2T6ZIC3_TUBBO</name>
<dbReference type="EMBL" id="NESQ01000244">
    <property type="protein sequence ID" value="PUU75206.1"/>
    <property type="molecule type" value="Genomic_DNA"/>
</dbReference>
<evidence type="ECO:0000256" key="1">
    <source>
        <dbReference type="SAM" id="MobiDB-lite"/>
    </source>
</evidence>
<evidence type="ECO:0000313" key="2">
    <source>
        <dbReference type="EMBL" id="PUU75206.1"/>
    </source>
</evidence>
<feature type="compositionally biased region" description="Basic and acidic residues" evidence="1">
    <location>
        <begin position="45"/>
        <end position="54"/>
    </location>
</feature>
<reference evidence="2 3" key="1">
    <citation type="submission" date="2017-04" db="EMBL/GenBank/DDBJ databases">
        <title>Draft genome sequence of Tuber borchii Vittad., a whitish edible truffle.</title>
        <authorList>
            <consortium name="DOE Joint Genome Institute"/>
            <person name="Murat C."/>
            <person name="Kuo A."/>
            <person name="Barry K.W."/>
            <person name="Clum A."/>
            <person name="Dockter R.B."/>
            <person name="Fauchery L."/>
            <person name="Iotti M."/>
            <person name="Kohler A."/>
            <person name="Labutti K."/>
            <person name="Lindquist E.A."/>
            <person name="Lipzen A."/>
            <person name="Ohm R.A."/>
            <person name="Wang M."/>
            <person name="Grigoriev I.V."/>
            <person name="Zambonelli A."/>
            <person name="Martin F.M."/>
        </authorList>
    </citation>
    <scope>NUCLEOTIDE SEQUENCE [LARGE SCALE GENOMIC DNA]</scope>
    <source>
        <strain evidence="2 3">Tbo3840</strain>
    </source>
</reference>
<dbReference type="OrthoDB" id="1470350at2759"/>
<dbReference type="AlphaFoldDB" id="A0A2T6ZIC3"/>
<proteinExistence type="predicted"/>
<feature type="compositionally biased region" description="Basic and acidic residues" evidence="1">
    <location>
        <begin position="103"/>
        <end position="112"/>
    </location>
</feature>
<feature type="region of interest" description="Disordered" evidence="1">
    <location>
        <begin position="103"/>
        <end position="122"/>
    </location>
</feature>
<organism evidence="2 3">
    <name type="scientific">Tuber borchii</name>
    <name type="common">White truffle</name>
    <dbReference type="NCBI Taxonomy" id="42251"/>
    <lineage>
        <taxon>Eukaryota</taxon>
        <taxon>Fungi</taxon>
        <taxon>Dikarya</taxon>
        <taxon>Ascomycota</taxon>
        <taxon>Pezizomycotina</taxon>
        <taxon>Pezizomycetes</taxon>
        <taxon>Pezizales</taxon>
        <taxon>Tuberaceae</taxon>
        <taxon>Tuber</taxon>
    </lineage>
</organism>
<sequence length="244" mass="27133">MLPFKALREAGGAARNFRFFINEGFEEKKAKIELENKAALTPSSRADRYIRGSSDHSGAQRAALHAESEKRVDKKREAEAERRQPAPEQAENEEITKLAEAEEKTLEAEGPKVAELGAPRLAEEEELAENARLELKGEKAVEAKRLLLAEEPAQKEKAADLERLAEAESQCLDAQRHEEGSAAAKALKERKAIEVERAATVESSSQIFVREQAGFDDIHPCEQSRNGLISDEWEEAMDVMGNRV</sequence>
<accession>A0A2T6ZIC3</accession>
<protein>
    <submittedName>
        <fullName evidence="2">Uncharacterized protein</fullName>
    </submittedName>
</protein>
<evidence type="ECO:0000313" key="3">
    <source>
        <dbReference type="Proteomes" id="UP000244722"/>
    </source>
</evidence>
<feature type="region of interest" description="Disordered" evidence="1">
    <location>
        <begin position="41"/>
        <end position="94"/>
    </location>
</feature>